<protein>
    <recommendedName>
        <fullName evidence="3">Nucleotidyl transferase domain-containing protein</fullName>
    </recommendedName>
</protein>
<dbReference type="EMBL" id="PFEL01000110">
    <property type="protein sequence ID" value="PJE68740.1"/>
    <property type="molecule type" value="Genomic_DNA"/>
</dbReference>
<accession>A0A2M8L4S0</accession>
<gene>
    <name evidence="1" type="ORF">COU96_03045</name>
</gene>
<proteinExistence type="predicted"/>
<evidence type="ECO:0008006" key="3">
    <source>
        <dbReference type="Google" id="ProtNLM"/>
    </source>
</evidence>
<dbReference type="AlphaFoldDB" id="A0A2M8L4S0"/>
<dbReference type="Proteomes" id="UP000229500">
    <property type="component" value="Unassembled WGS sequence"/>
</dbReference>
<name>A0A2M8L4S0_9BACT</name>
<evidence type="ECO:0000313" key="2">
    <source>
        <dbReference type="Proteomes" id="UP000229500"/>
    </source>
</evidence>
<organism evidence="1 2">
    <name type="scientific">Candidatus Shapirobacteria bacterium CG10_big_fil_rev_8_21_14_0_10_38_14</name>
    <dbReference type="NCBI Taxonomy" id="1974483"/>
    <lineage>
        <taxon>Bacteria</taxon>
        <taxon>Candidatus Shapironibacteriota</taxon>
    </lineage>
</organism>
<dbReference type="Gene3D" id="3.90.550.10">
    <property type="entry name" value="Spore Coat Polysaccharide Biosynthesis Protein SpsA, Chain A"/>
    <property type="match status" value="1"/>
</dbReference>
<dbReference type="InterPro" id="IPR029044">
    <property type="entry name" value="Nucleotide-diphossugar_trans"/>
</dbReference>
<comment type="caution">
    <text evidence="1">The sequence shown here is derived from an EMBL/GenBank/DDBJ whole genome shotgun (WGS) entry which is preliminary data.</text>
</comment>
<evidence type="ECO:0000313" key="1">
    <source>
        <dbReference type="EMBL" id="PJE68740.1"/>
    </source>
</evidence>
<dbReference type="SUPFAM" id="SSF53448">
    <property type="entry name" value="Nucleotide-diphospho-sugar transferases"/>
    <property type="match status" value="1"/>
</dbReference>
<sequence>MIVSISPMAGKAKRLRPFCIHKDIYPLVWHSKIVPVCCFNLSEIKDLGCKRFIFVVKPDKQKVIEYLSSFTKEEEALFVCQETSNGLPYALLKTEPFLTSRSVAIFSMPDTIIYPKGCFQRCFDRCSPKYDLLVANFPTKNTFTVPTYGVDQLDGQSVIWGFILFRPIFLEFMRECFKRDKQTILLESENGEPKFKTFLKLARKKLKVLDLVFDNYRYFDIGNGKFIRATQKFLLSL</sequence>
<reference evidence="2" key="1">
    <citation type="submission" date="2017-09" db="EMBL/GenBank/DDBJ databases">
        <title>Depth-based differentiation of microbial function through sediment-hosted aquifers and enrichment of novel symbionts in the deep terrestrial subsurface.</title>
        <authorList>
            <person name="Probst A.J."/>
            <person name="Ladd B."/>
            <person name="Jarett J.K."/>
            <person name="Geller-Mcgrath D.E."/>
            <person name="Sieber C.M.K."/>
            <person name="Emerson J.B."/>
            <person name="Anantharaman K."/>
            <person name="Thomas B.C."/>
            <person name="Malmstrom R."/>
            <person name="Stieglmeier M."/>
            <person name="Klingl A."/>
            <person name="Woyke T."/>
            <person name="Ryan C.M."/>
            <person name="Banfield J.F."/>
        </authorList>
    </citation>
    <scope>NUCLEOTIDE SEQUENCE [LARGE SCALE GENOMIC DNA]</scope>
</reference>